<evidence type="ECO:0000313" key="1">
    <source>
        <dbReference type="EMBL" id="SNR17083.1"/>
    </source>
</evidence>
<dbReference type="EMBL" id="LT899436">
    <property type="protein sequence ID" value="SNR17083.1"/>
    <property type="molecule type" value="Genomic_DNA"/>
</dbReference>
<proteinExistence type="predicted"/>
<organism evidence="1 2">
    <name type="scientific">Tenacibaculum jejuense</name>
    <dbReference type="NCBI Taxonomy" id="584609"/>
    <lineage>
        <taxon>Bacteria</taxon>
        <taxon>Pseudomonadati</taxon>
        <taxon>Bacteroidota</taxon>
        <taxon>Flavobacteriia</taxon>
        <taxon>Flavobacteriales</taxon>
        <taxon>Flavobacteriaceae</taxon>
        <taxon>Tenacibaculum</taxon>
    </lineage>
</organism>
<keyword evidence="2" id="KW-1185">Reference proteome</keyword>
<dbReference type="Proteomes" id="UP000215214">
    <property type="component" value="Chromosome TJEJU"/>
</dbReference>
<sequence length="543" mass="63078">MKQTLFLLAYILLVINSFVFSQEQEFKFVFRNASEEKYIQLNKLNQIKSNKSFKKTLDSISYALKLKGYFYNQIDSIVDNKKQKLVYLYFGKKIDSVIITIPDTNPTYSNTRKEIRTEELPEVLKKINSRLESQGRPFSKSHLEEIKLIDNKIYATLNIKESKKRTLDKILIKGYDKFPKSYLKHFVKVKPKSMINKNLIEQISNRINAIPFIKQKKEPELLFSKDSTLLYIYVEKTKNSNFDGLINFNSENSDNIEINGNVNLELNNLLNTGEQLHLNWNANGNDRQNLILKSSIPYLFNSAISNESSFEIYRQDSTFLNSNFKTSFLYDINSRIKAGIQFENQDSNETSTTNLNTPDFSSYFVGLNFSYRSLKLDKYFLPKLFFHFTPLYGQRDINNDSSNQIKTEIIAGLTFDLNNRSSIALKNHTGLLFSPNFFLNELYRIGGINSIRGFDPQSIFAKKFTFLNTEYRFSTSKDSFLYSIVDPGYFQDIKNNNLFVLGYGIGYAFKRRNSLINLSISSGISKIRNNTPLNLSIIFKNYF</sequence>
<evidence type="ECO:0000313" key="2">
    <source>
        <dbReference type="Proteomes" id="UP000215214"/>
    </source>
</evidence>
<dbReference type="RefSeq" id="WP_095074037.1">
    <property type="nucleotide sequence ID" value="NZ_LT899436.1"/>
</dbReference>
<gene>
    <name evidence="1" type="ORF">TJEJU_3439</name>
</gene>
<protein>
    <submittedName>
        <fullName evidence="1">Uncharacterized protein</fullName>
    </submittedName>
</protein>
<dbReference type="KEGG" id="tje:TJEJU_3439"/>
<dbReference type="AlphaFoldDB" id="A0A238UCZ5"/>
<accession>A0A238UCZ5</accession>
<name>A0A238UCZ5_9FLAO</name>
<reference evidence="1 2" key="1">
    <citation type="submission" date="2017-07" db="EMBL/GenBank/DDBJ databases">
        <authorList>
            <person name="Sun Z.S."/>
            <person name="Albrecht U."/>
            <person name="Echele G."/>
            <person name="Lee C.C."/>
        </authorList>
    </citation>
    <scope>NUCLEOTIDE SEQUENCE [LARGE SCALE GENOMIC DNA]</scope>
    <source>
        <strain evidence="2">type strain: KCTC 22618</strain>
    </source>
</reference>
<dbReference type="Gene3D" id="2.40.160.50">
    <property type="entry name" value="membrane protein fhac: a member of the omp85/tpsb transporter family"/>
    <property type="match status" value="1"/>
</dbReference>
<dbReference type="OrthoDB" id="9811416at2"/>